<accession>A0AA88Y1I5</accession>
<dbReference type="Proteomes" id="UP001186944">
    <property type="component" value="Unassembled WGS sequence"/>
</dbReference>
<sequence>MGSAFTPFTSSTVLPQSAIHSAFTPNFPGLSSDPLRQHVFPGALRGGDIFQGTSHLPYPRLGALTSAPLPGFISNPFPVAYRHNLSDLPCYRKSPEKVPERTPISDSEHASDSWEDSVKERDIE</sequence>
<feature type="region of interest" description="Disordered" evidence="1">
    <location>
        <begin position="91"/>
        <end position="124"/>
    </location>
</feature>
<reference evidence="2" key="1">
    <citation type="submission" date="2019-08" db="EMBL/GenBank/DDBJ databases">
        <title>The improved chromosome-level genome for the pearl oyster Pinctada fucata martensii using PacBio sequencing and Hi-C.</title>
        <authorList>
            <person name="Zheng Z."/>
        </authorList>
    </citation>
    <scope>NUCLEOTIDE SEQUENCE</scope>
    <source>
        <strain evidence="2">ZZ-2019</strain>
        <tissue evidence="2">Adductor muscle</tissue>
    </source>
</reference>
<name>A0AA88Y1I5_PINIB</name>
<dbReference type="AlphaFoldDB" id="A0AA88Y1I5"/>
<gene>
    <name evidence="2" type="ORF">FSP39_016205</name>
</gene>
<evidence type="ECO:0000313" key="3">
    <source>
        <dbReference type="Proteomes" id="UP001186944"/>
    </source>
</evidence>
<protein>
    <submittedName>
        <fullName evidence="2">Uncharacterized protein</fullName>
    </submittedName>
</protein>
<organism evidence="2 3">
    <name type="scientific">Pinctada imbricata</name>
    <name type="common">Atlantic pearl-oyster</name>
    <name type="synonym">Pinctada martensii</name>
    <dbReference type="NCBI Taxonomy" id="66713"/>
    <lineage>
        <taxon>Eukaryota</taxon>
        <taxon>Metazoa</taxon>
        <taxon>Spiralia</taxon>
        <taxon>Lophotrochozoa</taxon>
        <taxon>Mollusca</taxon>
        <taxon>Bivalvia</taxon>
        <taxon>Autobranchia</taxon>
        <taxon>Pteriomorphia</taxon>
        <taxon>Pterioida</taxon>
        <taxon>Pterioidea</taxon>
        <taxon>Pteriidae</taxon>
        <taxon>Pinctada</taxon>
    </lineage>
</organism>
<keyword evidence="3" id="KW-1185">Reference proteome</keyword>
<evidence type="ECO:0000313" key="2">
    <source>
        <dbReference type="EMBL" id="KAK3090979.1"/>
    </source>
</evidence>
<evidence type="ECO:0000256" key="1">
    <source>
        <dbReference type="SAM" id="MobiDB-lite"/>
    </source>
</evidence>
<comment type="caution">
    <text evidence="2">The sequence shown here is derived from an EMBL/GenBank/DDBJ whole genome shotgun (WGS) entry which is preliminary data.</text>
</comment>
<proteinExistence type="predicted"/>
<dbReference type="EMBL" id="VSWD01000010">
    <property type="protein sequence ID" value="KAK3090979.1"/>
    <property type="molecule type" value="Genomic_DNA"/>
</dbReference>
<feature type="compositionally biased region" description="Basic and acidic residues" evidence="1">
    <location>
        <begin position="106"/>
        <end position="124"/>
    </location>
</feature>